<comment type="caution">
    <text evidence="6">The sequence shown here is derived from an EMBL/GenBank/DDBJ whole genome shotgun (WGS) entry which is preliminary data.</text>
</comment>
<keyword evidence="3" id="KW-0238">DNA-binding</keyword>
<name>A0A2T4U298_9BACI</name>
<feature type="domain" description="Sugar-binding" evidence="5">
    <location>
        <begin position="61"/>
        <end position="313"/>
    </location>
</feature>
<dbReference type="InterPro" id="IPR007324">
    <property type="entry name" value="Sugar-bd_dom_put"/>
</dbReference>
<evidence type="ECO:0000313" key="7">
    <source>
        <dbReference type="Proteomes" id="UP000240509"/>
    </source>
</evidence>
<dbReference type="PANTHER" id="PTHR34294">
    <property type="entry name" value="TRANSCRIPTIONAL REGULATOR-RELATED"/>
    <property type="match status" value="1"/>
</dbReference>
<dbReference type="Proteomes" id="UP000240509">
    <property type="component" value="Unassembled WGS sequence"/>
</dbReference>
<sequence length="323" mass="35493">MGGALDDRRIMVKVAKLYYMEGMTQAQIAKVIGVSRPIISKLLTQAREKNVVEIYIKDESAHTVDLEIQIEKEYGIGQVIVVPRSDHTPETVRKIQGKAAASYLSKKMDSLKYIGISWGKALYHFVDEYPFEKTEQVHIVPLIGGMGRSFLDYHSNILSLKLAQKLQTTCSYLYAPAMVESSDLKERLLSSPDIAGVLEEGRKVDIAIVGLGNPTQNSTMEEIGYLSAEDVASLKEAQAIGDINSQFYDIEGCTLKHPLNEHVIGLTLTDLKSIPETIVIAEGRNKVVSMHAGLLSGCINTLITDDDTASCLMKYAKEGIAPS</sequence>
<organism evidence="6 7">
    <name type="scientific">Alkalicoccus saliphilus</name>
    <dbReference type="NCBI Taxonomy" id="200989"/>
    <lineage>
        <taxon>Bacteria</taxon>
        <taxon>Bacillati</taxon>
        <taxon>Bacillota</taxon>
        <taxon>Bacilli</taxon>
        <taxon>Bacillales</taxon>
        <taxon>Bacillaceae</taxon>
        <taxon>Alkalicoccus</taxon>
    </lineage>
</organism>
<evidence type="ECO:0000256" key="1">
    <source>
        <dbReference type="ARBA" id="ARBA00010466"/>
    </source>
</evidence>
<dbReference type="RefSeq" id="WP_107586245.1">
    <property type="nucleotide sequence ID" value="NZ_PZJJ01000046.1"/>
</dbReference>
<dbReference type="SUPFAM" id="SSF88659">
    <property type="entry name" value="Sigma3 and sigma4 domains of RNA polymerase sigma factors"/>
    <property type="match status" value="1"/>
</dbReference>
<dbReference type="AlphaFoldDB" id="A0A2T4U298"/>
<keyword evidence="4" id="KW-0804">Transcription</keyword>
<dbReference type="InterPro" id="IPR051054">
    <property type="entry name" value="SorC_transcr_regulators"/>
</dbReference>
<gene>
    <name evidence="6" type="ORF">C6Y45_16095</name>
</gene>
<proteinExistence type="inferred from homology"/>
<dbReference type="InterPro" id="IPR037171">
    <property type="entry name" value="NagB/RpiA_transferase-like"/>
</dbReference>
<evidence type="ECO:0000259" key="5">
    <source>
        <dbReference type="Pfam" id="PF04198"/>
    </source>
</evidence>
<dbReference type="EMBL" id="PZJJ01000046">
    <property type="protein sequence ID" value="PTL37517.1"/>
    <property type="molecule type" value="Genomic_DNA"/>
</dbReference>
<dbReference type="Gene3D" id="3.40.50.1360">
    <property type="match status" value="1"/>
</dbReference>
<comment type="similarity">
    <text evidence="1">Belongs to the SorC transcriptional regulatory family.</text>
</comment>
<keyword evidence="2" id="KW-0805">Transcription regulation</keyword>
<accession>A0A2T4U298</accession>
<protein>
    <submittedName>
        <fullName evidence="6">Transcriptional regulator</fullName>
    </submittedName>
</protein>
<evidence type="ECO:0000256" key="4">
    <source>
        <dbReference type="ARBA" id="ARBA00023163"/>
    </source>
</evidence>
<dbReference type="Pfam" id="PF04198">
    <property type="entry name" value="Sugar-bind"/>
    <property type="match status" value="1"/>
</dbReference>
<dbReference type="OrthoDB" id="58802at2"/>
<keyword evidence="7" id="KW-1185">Reference proteome</keyword>
<evidence type="ECO:0000313" key="6">
    <source>
        <dbReference type="EMBL" id="PTL37517.1"/>
    </source>
</evidence>
<reference evidence="6 7" key="1">
    <citation type="submission" date="2018-03" db="EMBL/GenBank/DDBJ databases">
        <title>Alkalicoccus saliphilus sp. nov., isolated from a mineral pool.</title>
        <authorList>
            <person name="Zhao B."/>
        </authorList>
    </citation>
    <scope>NUCLEOTIDE SEQUENCE [LARGE SCALE GENOMIC DNA]</scope>
    <source>
        <strain evidence="6 7">6AG</strain>
    </source>
</reference>
<dbReference type="GO" id="GO:0030246">
    <property type="term" value="F:carbohydrate binding"/>
    <property type="evidence" value="ECO:0007669"/>
    <property type="project" value="InterPro"/>
</dbReference>
<dbReference type="PANTHER" id="PTHR34294:SF12">
    <property type="entry name" value="SUGAR-BINDING TRANSCRIPTIONAL REGULATOR"/>
    <property type="match status" value="1"/>
</dbReference>
<dbReference type="InterPro" id="IPR013324">
    <property type="entry name" value="RNA_pol_sigma_r3/r4-like"/>
</dbReference>
<dbReference type="Gene3D" id="1.10.10.60">
    <property type="entry name" value="Homeodomain-like"/>
    <property type="match status" value="1"/>
</dbReference>
<dbReference type="SUPFAM" id="SSF100950">
    <property type="entry name" value="NagB/RpiA/CoA transferase-like"/>
    <property type="match status" value="1"/>
</dbReference>
<evidence type="ECO:0000256" key="3">
    <source>
        <dbReference type="ARBA" id="ARBA00023125"/>
    </source>
</evidence>
<evidence type="ECO:0000256" key="2">
    <source>
        <dbReference type="ARBA" id="ARBA00023015"/>
    </source>
</evidence>
<dbReference type="GO" id="GO:0003677">
    <property type="term" value="F:DNA binding"/>
    <property type="evidence" value="ECO:0007669"/>
    <property type="project" value="UniProtKB-KW"/>
</dbReference>